<keyword evidence="4" id="KW-0446">Lipid-binding</keyword>
<comment type="similarity">
    <text evidence="2">Belongs to the GOLPH3/VPS74 family.</text>
</comment>
<dbReference type="Proteomes" id="UP001448207">
    <property type="component" value="Unassembled WGS sequence"/>
</dbReference>
<proteinExistence type="inferred from homology"/>
<comment type="caution">
    <text evidence="7">The sequence shown here is derived from an EMBL/GenBank/DDBJ whole genome shotgun (WGS) entry which is preliminary data.</text>
</comment>
<dbReference type="InterPro" id="IPR008628">
    <property type="entry name" value="GPP34-like"/>
</dbReference>
<evidence type="ECO:0000313" key="8">
    <source>
        <dbReference type="Proteomes" id="UP001448207"/>
    </source>
</evidence>
<evidence type="ECO:0000256" key="2">
    <source>
        <dbReference type="ARBA" id="ARBA00007284"/>
    </source>
</evidence>
<dbReference type="InterPro" id="IPR038261">
    <property type="entry name" value="GPP34-like_sf"/>
</dbReference>
<sequence length="296" mass="33535">MSSGLTRRHVQRQESAPEETNETDPDVQDPTMPRLTLLEEVLLLGLKDEQGHLSFWNDHISYVLRGCILLELALRGRIAMVKDPNRRHFELCERMIEVINDRNTGEMLLDETLKLMKASEPMSVQTWIDLLSGETWNVLKLGYQLKQVRERLAKGLVDKGILRTEKRNFLLFDMATHPLADRHCKEALLDRVCSSLVSRHSSPPNGTDIDKVYGYLRTTTMVCSAYAANVLENALMTLDYESREKAYAKVDELLADFSVWPLTGSGAQLQIPDGKALSFEVIPAVLSVFTKMDSIL</sequence>
<evidence type="ECO:0000256" key="6">
    <source>
        <dbReference type="SAM" id="MobiDB-lite"/>
    </source>
</evidence>
<protein>
    <submittedName>
        <fullName evidence="7">Vacuolar protein sorting-associated protein 74</fullName>
    </submittedName>
</protein>
<organism evidence="7 8">
    <name type="scientific">Phycomyces blakesleeanus</name>
    <dbReference type="NCBI Taxonomy" id="4837"/>
    <lineage>
        <taxon>Eukaryota</taxon>
        <taxon>Fungi</taxon>
        <taxon>Fungi incertae sedis</taxon>
        <taxon>Mucoromycota</taxon>
        <taxon>Mucoromycotina</taxon>
        <taxon>Mucoromycetes</taxon>
        <taxon>Mucorales</taxon>
        <taxon>Phycomycetaceae</taxon>
        <taxon>Phycomyces</taxon>
    </lineage>
</organism>
<dbReference type="Gene3D" id="1.10.3630.10">
    <property type="entry name" value="yeast vps74-n-term truncation variant domain like"/>
    <property type="match status" value="1"/>
</dbReference>
<dbReference type="PANTHER" id="PTHR12704:SF2">
    <property type="entry name" value="GOLGI PHOSPHOPROTEIN 3 HOMOLOG SAURON"/>
    <property type="match status" value="1"/>
</dbReference>
<evidence type="ECO:0000256" key="3">
    <source>
        <dbReference type="ARBA" id="ARBA00023034"/>
    </source>
</evidence>
<evidence type="ECO:0000256" key="5">
    <source>
        <dbReference type="ARBA" id="ARBA00023136"/>
    </source>
</evidence>
<dbReference type="Pfam" id="PF05719">
    <property type="entry name" value="GPP34"/>
    <property type="match status" value="1"/>
</dbReference>
<evidence type="ECO:0000313" key="7">
    <source>
        <dbReference type="EMBL" id="KAL0087389.1"/>
    </source>
</evidence>
<dbReference type="EMBL" id="JBCLYO010000007">
    <property type="protein sequence ID" value="KAL0087389.1"/>
    <property type="molecule type" value="Genomic_DNA"/>
</dbReference>
<feature type="compositionally biased region" description="Basic residues" evidence="6">
    <location>
        <begin position="1"/>
        <end position="10"/>
    </location>
</feature>
<gene>
    <name evidence="7" type="ORF">J3Q64DRAFT_1478574</name>
</gene>
<accession>A0ABR3B0V5</accession>
<keyword evidence="8" id="KW-1185">Reference proteome</keyword>
<dbReference type="PANTHER" id="PTHR12704">
    <property type="entry name" value="TRANS-GOLGI PROTEIN GMX33"/>
    <property type="match status" value="1"/>
</dbReference>
<evidence type="ECO:0000256" key="1">
    <source>
        <dbReference type="ARBA" id="ARBA00004255"/>
    </source>
</evidence>
<evidence type="ECO:0000256" key="4">
    <source>
        <dbReference type="ARBA" id="ARBA00023121"/>
    </source>
</evidence>
<feature type="compositionally biased region" description="Acidic residues" evidence="6">
    <location>
        <begin position="16"/>
        <end position="27"/>
    </location>
</feature>
<comment type="subcellular location">
    <subcellularLocation>
        <location evidence="1">Golgi apparatus membrane</location>
        <topology evidence="1">Peripheral membrane protein</topology>
        <orientation evidence="1">Cytoplasmic side</orientation>
    </subcellularLocation>
</comment>
<keyword evidence="3" id="KW-0333">Golgi apparatus</keyword>
<keyword evidence="5" id="KW-0472">Membrane</keyword>
<feature type="region of interest" description="Disordered" evidence="6">
    <location>
        <begin position="1"/>
        <end position="31"/>
    </location>
</feature>
<name>A0ABR3B0V5_PHYBL</name>
<reference evidence="7 8" key="1">
    <citation type="submission" date="2024-04" db="EMBL/GenBank/DDBJ databases">
        <title>Symmetric and asymmetric DNA N6-adenine methylation regulates different biological responses in Mucorales.</title>
        <authorList>
            <consortium name="Lawrence Berkeley National Laboratory"/>
            <person name="Lax C."/>
            <person name="Mondo S.J."/>
            <person name="Osorio-Concepcion M."/>
            <person name="Muszewska A."/>
            <person name="Corrochano-Luque M."/>
            <person name="Gutierrez G."/>
            <person name="Riley R."/>
            <person name="Lipzen A."/>
            <person name="Guo J."/>
            <person name="Hundley H."/>
            <person name="Amirebrahimi M."/>
            <person name="Ng V."/>
            <person name="Lorenzo-Gutierrez D."/>
            <person name="Binder U."/>
            <person name="Yang J."/>
            <person name="Song Y."/>
            <person name="Canovas D."/>
            <person name="Navarro E."/>
            <person name="Freitag M."/>
            <person name="Gabaldon T."/>
            <person name="Grigoriev I.V."/>
            <person name="Corrochano L.M."/>
            <person name="Nicolas F.E."/>
            <person name="Garre V."/>
        </authorList>
    </citation>
    <scope>NUCLEOTIDE SEQUENCE [LARGE SCALE GENOMIC DNA]</scope>
    <source>
        <strain evidence="7 8">L51</strain>
    </source>
</reference>